<proteinExistence type="predicted"/>
<keyword evidence="2" id="KW-0677">Repeat</keyword>
<dbReference type="PROSITE" id="PS00678">
    <property type="entry name" value="WD_REPEATS_1"/>
    <property type="match status" value="1"/>
</dbReference>
<gene>
    <name evidence="4" type="ORF">TIFTF001_001755</name>
</gene>
<keyword evidence="1 3" id="KW-0853">WD repeat</keyword>
<feature type="repeat" description="WD" evidence="3">
    <location>
        <begin position="364"/>
        <end position="385"/>
    </location>
</feature>
<keyword evidence="5" id="KW-1185">Reference proteome</keyword>
<evidence type="ECO:0008006" key="6">
    <source>
        <dbReference type="Google" id="ProtNLM"/>
    </source>
</evidence>
<dbReference type="InterPro" id="IPR036047">
    <property type="entry name" value="F-box-like_dom_sf"/>
</dbReference>
<evidence type="ECO:0000256" key="2">
    <source>
        <dbReference type="ARBA" id="ARBA00022737"/>
    </source>
</evidence>
<dbReference type="InterPro" id="IPR001680">
    <property type="entry name" value="WD40_rpt"/>
</dbReference>
<organism evidence="4 5">
    <name type="scientific">Ficus carica</name>
    <name type="common">Common fig</name>
    <dbReference type="NCBI Taxonomy" id="3494"/>
    <lineage>
        <taxon>Eukaryota</taxon>
        <taxon>Viridiplantae</taxon>
        <taxon>Streptophyta</taxon>
        <taxon>Embryophyta</taxon>
        <taxon>Tracheophyta</taxon>
        <taxon>Spermatophyta</taxon>
        <taxon>Magnoliopsida</taxon>
        <taxon>eudicotyledons</taxon>
        <taxon>Gunneridae</taxon>
        <taxon>Pentapetalae</taxon>
        <taxon>rosids</taxon>
        <taxon>fabids</taxon>
        <taxon>Rosales</taxon>
        <taxon>Moraceae</taxon>
        <taxon>Ficeae</taxon>
        <taxon>Ficus</taxon>
    </lineage>
</organism>
<comment type="caution">
    <text evidence="4">The sequence shown here is derived from an EMBL/GenBank/DDBJ whole genome shotgun (WGS) entry which is preliminary data.</text>
</comment>
<evidence type="ECO:0000313" key="4">
    <source>
        <dbReference type="EMBL" id="GMN27642.1"/>
    </source>
</evidence>
<dbReference type="InterPro" id="IPR015943">
    <property type="entry name" value="WD40/YVTN_repeat-like_dom_sf"/>
</dbReference>
<dbReference type="SUPFAM" id="SSF50978">
    <property type="entry name" value="WD40 repeat-like"/>
    <property type="match status" value="1"/>
</dbReference>
<reference evidence="4" key="1">
    <citation type="submission" date="2023-07" db="EMBL/GenBank/DDBJ databases">
        <title>draft genome sequence of fig (Ficus carica).</title>
        <authorList>
            <person name="Takahashi T."/>
            <person name="Nishimura K."/>
        </authorList>
    </citation>
    <scope>NUCLEOTIDE SEQUENCE</scope>
</reference>
<dbReference type="Proteomes" id="UP001187192">
    <property type="component" value="Unassembled WGS sequence"/>
</dbReference>
<dbReference type="PANTHER" id="PTHR19855:SF31">
    <property type="entry name" value="TRANSCRIPTIONAL REGULATOR STERILE APETALA"/>
    <property type="match status" value="1"/>
</dbReference>
<evidence type="ECO:0000313" key="5">
    <source>
        <dbReference type="Proteomes" id="UP001187192"/>
    </source>
</evidence>
<sequence length="385" mass="43040">MVCSTWRAISRSDLLWNRIARRIWGRTHLRQDTWREEYIYWHRTAANFRSGRSSHAVLHFDPSDPPGGDPDALVCRCLSLSDTHLACGYADGAVRLFDLFTHRHVRTFRPLPRNFLGRFSRAVTGIILPSLNGHRHHHPHSRLVFGTLDGDIHVAAIDGPPTPRLAYEGQVVNDGALVDFTGCGRWWIGLYAGAPGRSFRVWDGNTENVLYTEGTLTDLESRTGWEMLIELTHVVGRVRVTSQESAMACTRSRAIAFDPRSGPNQGNVEYEDGLVVTSFDVSDSAYVIVNSSGLARVRRVGALEDVCSFSVRRGAWQRGLMGCMNRGYALMCAGGVIRVWEIEVGQFLYRFAEVIDEVNALVADERHVVASSVDGTLHIWDFGAQ</sequence>
<accession>A0AA88CSC2</accession>
<dbReference type="InterPro" id="IPR036322">
    <property type="entry name" value="WD40_repeat_dom_sf"/>
</dbReference>
<dbReference type="InterPro" id="IPR019775">
    <property type="entry name" value="WD40_repeat_CS"/>
</dbReference>
<dbReference type="PANTHER" id="PTHR19855">
    <property type="entry name" value="WD40 REPEAT PROTEIN 12, 37"/>
    <property type="match status" value="1"/>
</dbReference>
<evidence type="ECO:0000256" key="3">
    <source>
        <dbReference type="PROSITE-ProRule" id="PRU00221"/>
    </source>
</evidence>
<evidence type="ECO:0000256" key="1">
    <source>
        <dbReference type="ARBA" id="ARBA00022574"/>
    </source>
</evidence>
<dbReference type="SUPFAM" id="SSF81383">
    <property type="entry name" value="F-box domain"/>
    <property type="match status" value="1"/>
</dbReference>
<protein>
    <recommendedName>
        <fullName evidence="6">Transcriptional regulator STERILE APETALA</fullName>
    </recommendedName>
</protein>
<dbReference type="AlphaFoldDB" id="A0AA88CSC2"/>
<dbReference type="PROSITE" id="PS50082">
    <property type="entry name" value="WD_REPEATS_2"/>
    <property type="match status" value="1"/>
</dbReference>
<dbReference type="EMBL" id="BTGU01000002">
    <property type="protein sequence ID" value="GMN27642.1"/>
    <property type="molecule type" value="Genomic_DNA"/>
</dbReference>
<name>A0AA88CSC2_FICCA</name>
<dbReference type="Gene3D" id="2.130.10.10">
    <property type="entry name" value="YVTN repeat-like/Quinoprotein amine dehydrogenase"/>
    <property type="match status" value="2"/>
</dbReference>